<name>Q0V2U2_PHANO</name>
<dbReference type="InParanoid" id="Q0V2U2"/>
<reference evidence="3" key="1">
    <citation type="journal article" date="2007" name="Plant Cell">
        <title>Dothideomycete-plant interactions illuminated by genome sequencing and EST analysis of the wheat pathogen Stagonospora nodorum.</title>
        <authorList>
            <person name="Hane J.K."/>
            <person name="Lowe R.G."/>
            <person name="Solomon P.S."/>
            <person name="Tan K.C."/>
            <person name="Schoch C.L."/>
            <person name="Spatafora J.W."/>
            <person name="Crous P.W."/>
            <person name="Kodira C."/>
            <person name="Birren B.W."/>
            <person name="Galagan J.E."/>
            <person name="Torriani S.F."/>
            <person name="McDonald B.A."/>
            <person name="Oliver R.P."/>
        </authorList>
    </citation>
    <scope>NUCLEOTIDE SEQUENCE [LARGE SCALE GENOMIC DNA]</scope>
    <source>
        <strain evidence="3">SN15 / ATCC MYA-4574 / FGSC 10173</strain>
    </source>
</reference>
<gene>
    <name evidence="2" type="ORF">SNOG_01672</name>
</gene>
<dbReference type="PANTHER" id="PTHR38790:SF4">
    <property type="entry name" value="2EXR DOMAIN-CONTAINING PROTEIN"/>
    <property type="match status" value="1"/>
</dbReference>
<protein>
    <recommendedName>
        <fullName evidence="1">DUF7730 domain-containing protein</fullName>
    </recommendedName>
</protein>
<evidence type="ECO:0000259" key="1">
    <source>
        <dbReference type="Pfam" id="PF24864"/>
    </source>
</evidence>
<dbReference type="PANTHER" id="PTHR38790">
    <property type="entry name" value="2EXR DOMAIN-CONTAINING PROTEIN-RELATED"/>
    <property type="match status" value="1"/>
</dbReference>
<dbReference type="InterPro" id="IPR056632">
    <property type="entry name" value="DUF7730"/>
</dbReference>
<organism evidence="2 3">
    <name type="scientific">Phaeosphaeria nodorum (strain SN15 / ATCC MYA-4574 / FGSC 10173)</name>
    <name type="common">Glume blotch fungus</name>
    <name type="synonym">Parastagonospora nodorum</name>
    <dbReference type="NCBI Taxonomy" id="321614"/>
    <lineage>
        <taxon>Eukaryota</taxon>
        <taxon>Fungi</taxon>
        <taxon>Dikarya</taxon>
        <taxon>Ascomycota</taxon>
        <taxon>Pezizomycotina</taxon>
        <taxon>Dothideomycetes</taxon>
        <taxon>Pleosporomycetidae</taxon>
        <taxon>Pleosporales</taxon>
        <taxon>Pleosporineae</taxon>
        <taxon>Phaeosphaeriaceae</taxon>
        <taxon>Parastagonospora</taxon>
    </lineage>
</organism>
<dbReference type="Proteomes" id="UP000001055">
    <property type="component" value="Unassembled WGS sequence"/>
</dbReference>
<dbReference type="Pfam" id="PF24864">
    <property type="entry name" value="DUF7730"/>
    <property type="match status" value="1"/>
</dbReference>
<feature type="domain" description="DUF7730" evidence="1">
    <location>
        <begin position="8"/>
        <end position="128"/>
    </location>
</feature>
<dbReference type="EMBL" id="CH445326">
    <property type="protein sequence ID" value="EAT91321.1"/>
    <property type="molecule type" value="Genomic_DNA"/>
</dbReference>
<dbReference type="KEGG" id="pno:SNOG_01672"/>
<evidence type="ECO:0000313" key="3">
    <source>
        <dbReference type="Proteomes" id="UP000001055"/>
    </source>
</evidence>
<proteinExistence type="predicted"/>
<sequence length="207" mass="24414">MNDAGMWESSERTDGDVMNLLRTCRDIECIDHVYMQNTFSFSDFFTFSVFHNVTLPNRFDRIQHLHIAQTYKWDFDHAFQLGRQCTTCPVEHMFEYSWAPRDEYTWQTTWDIIARMPSLKTLDVLLHWEDSHLHHSMQGTLSEQDELNLLEQRFFAPMANVRTAGLLFEVRVNWPGEFYSAPSPFKVVRNTTGFDIPDEGSRFVRAS</sequence>
<dbReference type="RefSeq" id="XP_001792308.1">
    <property type="nucleotide sequence ID" value="XM_001792256.1"/>
</dbReference>
<dbReference type="AlphaFoldDB" id="Q0V2U2"/>
<accession>Q0V2U2</accession>
<evidence type="ECO:0000313" key="2">
    <source>
        <dbReference type="EMBL" id="EAT91321.1"/>
    </source>
</evidence>
<dbReference type="VEuPathDB" id="FungiDB:JI435_016720"/>
<dbReference type="GeneID" id="5969153"/>